<evidence type="ECO:0000313" key="2">
    <source>
        <dbReference type="Proteomes" id="UP001370348"/>
    </source>
</evidence>
<organism evidence="1 2">
    <name type="scientific">Pendulispora albinea</name>
    <dbReference type="NCBI Taxonomy" id="2741071"/>
    <lineage>
        <taxon>Bacteria</taxon>
        <taxon>Pseudomonadati</taxon>
        <taxon>Myxococcota</taxon>
        <taxon>Myxococcia</taxon>
        <taxon>Myxococcales</taxon>
        <taxon>Sorangiineae</taxon>
        <taxon>Pendulisporaceae</taxon>
        <taxon>Pendulispora</taxon>
    </lineage>
</organism>
<keyword evidence="2" id="KW-1185">Reference proteome</keyword>
<accession>A0ABZ2LUS4</accession>
<protein>
    <submittedName>
        <fullName evidence="1">Uncharacterized protein</fullName>
    </submittedName>
</protein>
<proteinExistence type="predicted"/>
<dbReference type="RefSeq" id="WP_394823216.1">
    <property type="nucleotide sequence ID" value="NZ_CP089984.1"/>
</dbReference>
<name>A0ABZ2LUS4_9BACT</name>
<reference evidence="1 2" key="1">
    <citation type="submission" date="2021-12" db="EMBL/GenBank/DDBJ databases">
        <title>Discovery of the Pendulisporaceae a myxobacterial family with distinct sporulation behavior and unique specialized metabolism.</title>
        <authorList>
            <person name="Garcia R."/>
            <person name="Popoff A."/>
            <person name="Bader C.D."/>
            <person name="Loehr J."/>
            <person name="Walesch S."/>
            <person name="Walt C."/>
            <person name="Boldt J."/>
            <person name="Bunk B."/>
            <person name="Haeckl F.J.F.P.J."/>
            <person name="Gunesch A.P."/>
            <person name="Birkelbach J."/>
            <person name="Nuebel U."/>
            <person name="Pietschmann T."/>
            <person name="Bach T."/>
            <person name="Mueller R."/>
        </authorList>
    </citation>
    <scope>NUCLEOTIDE SEQUENCE [LARGE SCALE GENOMIC DNA]</scope>
    <source>
        <strain evidence="1 2">MSr11954</strain>
    </source>
</reference>
<sequence length="74" mass="8033">MLFILIKMMPRISIKRESPENTRRIALGVSPTGRPIVSLTTKKGVAGKLSDRGRPSFAGKIRGEEEELGGLLLG</sequence>
<dbReference type="EMBL" id="CP089984">
    <property type="protein sequence ID" value="WXB13603.1"/>
    <property type="molecule type" value="Genomic_DNA"/>
</dbReference>
<evidence type="ECO:0000313" key="1">
    <source>
        <dbReference type="EMBL" id="WXB13603.1"/>
    </source>
</evidence>
<gene>
    <name evidence="1" type="ORF">LZC94_37925</name>
</gene>
<dbReference type="Proteomes" id="UP001370348">
    <property type="component" value="Chromosome"/>
</dbReference>